<dbReference type="PROSITE" id="PS50234">
    <property type="entry name" value="VWFA"/>
    <property type="match status" value="2"/>
</dbReference>
<evidence type="ECO:0000256" key="1">
    <source>
        <dbReference type="ARBA" id="ARBA00022536"/>
    </source>
</evidence>
<feature type="domain" description="VWFA" evidence="8">
    <location>
        <begin position="208"/>
        <end position="382"/>
    </location>
</feature>
<evidence type="ECO:0000313" key="10">
    <source>
        <dbReference type="Proteomes" id="UP000812440"/>
    </source>
</evidence>
<comment type="caution">
    <text evidence="9">The sequence shown here is derived from an EMBL/GenBank/DDBJ whole genome shotgun (WGS) entry which is preliminary data.</text>
</comment>
<evidence type="ECO:0000256" key="2">
    <source>
        <dbReference type="ARBA" id="ARBA00022729"/>
    </source>
</evidence>
<dbReference type="InterPro" id="IPR036465">
    <property type="entry name" value="vWFA_dom_sf"/>
</dbReference>
<feature type="region of interest" description="Disordered" evidence="6">
    <location>
        <begin position="434"/>
        <end position="469"/>
    </location>
</feature>
<dbReference type="PRINTS" id="PR00453">
    <property type="entry name" value="VWFADOMAIN"/>
</dbReference>
<dbReference type="Gene3D" id="2.10.25.10">
    <property type="entry name" value="Laminin"/>
    <property type="match status" value="1"/>
</dbReference>
<dbReference type="SUPFAM" id="SSF57196">
    <property type="entry name" value="EGF/Laminin"/>
    <property type="match status" value="1"/>
</dbReference>
<dbReference type="Gene3D" id="3.40.50.410">
    <property type="entry name" value="von Willebrand factor, type A domain"/>
    <property type="match status" value="2"/>
</dbReference>
<reference evidence="9" key="1">
    <citation type="thesis" date="2020" institute="ProQuest LLC" country="789 East Eisenhower Parkway, Ann Arbor, MI, USA">
        <title>Comparative Genomics and Chromosome Evolution.</title>
        <authorList>
            <person name="Mudd A.B."/>
        </authorList>
    </citation>
    <scope>NUCLEOTIDE SEQUENCE</scope>
    <source>
        <strain evidence="9">Female2</strain>
        <tissue evidence="9">Blood</tissue>
    </source>
</reference>
<feature type="domain" description="VWFA" evidence="8">
    <location>
        <begin position="18"/>
        <end position="194"/>
    </location>
</feature>
<dbReference type="FunFam" id="3.40.50.410:FF:000047">
    <property type="entry name" value="von Willebrand factor A domain containing 2"/>
    <property type="match status" value="1"/>
</dbReference>
<dbReference type="AlphaFoldDB" id="A0A8T2IGL3"/>
<protein>
    <recommendedName>
        <fullName evidence="11">von Willebrand factor A domain containing 2</fullName>
    </recommendedName>
</protein>
<accession>A0A8T2IGL3</accession>
<gene>
    <name evidence="9" type="ORF">GDO86_019350</name>
</gene>
<keyword evidence="1 5" id="KW-0245">EGF-like domain</keyword>
<keyword evidence="10" id="KW-1185">Reference proteome</keyword>
<sequence>MFSFLVTAPKLSLECSIDLLFLLDSSDSMTLEGFTRHKSFMRHFIQASLLEESPVNVGVAQYSNEVQLVVKIGEYQNTAELLQHIDNMRFMGGGLFTGKALRYVTQYGFKSSPGFSDIRDDLPRVVVLITGSTSQDSVTAPATYARDHEVFIIGVAVESSKSEMAEIVANPLHMISYLVPQQLYNQLPQLQKAICSIDVQGCQAQPLDLVLVLDASDSVGQANFNYLKNFVTMTSLQFDINRDVTQIGLVTYSNRPETVFGLDTYETGSSLLQGISRISYIGGSASTGSALLHVYNEVMTVQKGARPGVNKAVVMVTDGRGAEDASVPAKKLRDNGVSMFVIGVGSTHRNTLLRLAGSESFLFIIQSYSSLSHYEDLLVQRVCEEAKSPVTLCKPNPCMNDGVCIMRQGSYRCECRGWDGPHCENRVIRGDTAWPQGLVSRKRQQRQSSSSTGRSKTAKKEISTAKSAH</sequence>
<comment type="caution">
    <text evidence="5">Lacks conserved residue(s) required for the propagation of feature annotation.</text>
</comment>
<keyword evidence="3" id="KW-0677">Repeat</keyword>
<dbReference type="EMBL" id="JAACNH010000343">
    <property type="protein sequence ID" value="KAG8431152.1"/>
    <property type="molecule type" value="Genomic_DNA"/>
</dbReference>
<evidence type="ECO:0008006" key="11">
    <source>
        <dbReference type="Google" id="ProtNLM"/>
    </source>
</evidence>
<evidence type="ECO:0000256" key="5">
    <source>
        <dbReference type="PROSITE-ProRule" id="PRU00076"/>
    </source>
</evidence>
<dbReference type="InterPro" id="IPR000742">
    <property type="entry name" value="EGF"/>
</dbReference>
<name>A0A8T2IGL3_9PIPI</name>
<evidence type="ECO:0000256" key="6">
    <source>
        <dbReference type="SAM" id="MobiDB-lite"/>
    </source>
</evidence>
<dbReference type="PROSITE" id="PS50026">
    <property type="entry name" value="EGF_3"/>
    <property type="match status" value="1"/>
</dbReference>
<evidence type="ECO:0000256" key="4">
    <source>
        <dbReference type="ARBA" id="ARBA00023157"/>
    </source>
</evidence>
<keyword evidence="2" id="KW-0732">Signal</keyword>
<dbReference type="InterPro" id="IPR002035">
    <property type="entry name" value="VWF_A"/>
</dbReference>
<evidence type="ECO:0000259" key="7">
    <source>
        <dbReference type="PROSITE" id="PS50026"/>
    </source>
</evidence>
<dbReference type="CDD" id="cd00054">
    <property type="entry name" value="EGF_CA"/>
    <property type="match status" value="1"/>
</dbReference>
<dbReference type="FunFam" id="3.40.50.410:FF:000054">
    <property type="entry name" value="von Willebrand factor A domain containing 2"/>
    <property type="match status" value="1"/>
</dbReference>
<dbReference type="OrthoDB" id="6132182at2759"/>
<evidence type="ECO:0000259" key="8">
    <source>
        <dbReference type="PROSITE" id="PS50234"/>
    </source>
</evidence>
<feature type="compositionally biased region" description="Low complexity" evidence="6">
    <location>
        <begin position="446"/>
        <end position="455"/>
    </location>
</feature>
<keyword evidence="4" id="KW-1015">Disulfide bond</keyword>
<evidence type="ECO:0000256" key="3">
    <source>
        <dbReference type="ARBA" id="ARBA00022737"/>
    </source>
</evidence>
<dbReference type="FunFam" id="2.10.25.10:FF:000066">
    <property type="entry name" value="FAT atypical cadherin 4"/>
    <property type="match status" value="1"/>
</dbReference>
<dbReference type="Proteomes" id="UP000812440">
    <property type="component" value="Unassembled WGS sequence"/>
</dbReference>
<dbReference type="Pfam" id="PF00092">
    <property type="entry name" value="VWA"/>
    <property type="match status" value="2"/>
</dbReference>
<dbReference type="PANTHER" id="PTHR24020">
    <property type="entry name" value="COLLAGEN ALPHA"/>
    <property type="match status" value="1"/>
</dbReference>
<dbReference type="SMART" id="SM00327">
    <property type="entry name" value="VWA"/>
    <property type="match status" value="2"/>
</dbReference>
<organism evidence="9 10">
    <name type="scientific">Hymenochirus boettgeri</name>
    <name type="common">Congo dwarf clawed frog</name>
    <dbReference type="NCBI Taxonomy" id="247094"/>
    <lineage>
        <taxon>Eukaryota</taxon>
        <taxon>Metazoa</taxon>
        <taxon>Chordata</taxon>
        <taxon>Craniata</taxon>
        <taxon>Vertebrata</taxon>
        <taxon>Euteleostomi</taxon>
        <taxon>Amphibia</taxon>
        <taxon>Batrachia</taxon>
        <taxon>Anura</taxon>
        <taxon>Pipoidea</taxon>
        <taxon>Pipidae</taxon>
        <taxon>Pipinae</taxon>
        <taxon>Hymenochirus</taxon>
    </lineage>
</organism>
<dbReference type="SUPFAM" id="SSF53300">
    <property type="entry name" value="vWA-like"/>
    <property type="match status" value="2"/>
</dbReference>
<dbReference type="Pfam" id="PF00008">
    <property type="entry name" value="EGF"/>
    <property type="match status" value="1"/>
</dbReference>
<dbReference type="InterPro" id="IPR050525">
    <property type="entry name" value="ECM_Assembly_Org"/>
</dbReference>
<feature type="domain" description="EGF-like" evidence="7">
    <location>
        <begin position="389"/>
        <end position="424"/>
    </location>
</feature>
<dbReference type="SMART" id="SM00181">
    <property type="entry name" value="EGF"/>
    <property type="match status" value="1"/>
</dbReference>
<evidence type="ECO:0000313" key="9">
    <source>
        <dbReference type="EMBL" id="KAG8431152.1"/>
    </source>
</evidence>
<proteinExistence type="predicted"/>
<dbReference type="PANTHER" id="PTHR24020:SF87">
    <property type="entry name" value="COLLAGEN ALPHA-1(VI) CHAIN-LIKE"/>
    <property type="match status" value="1"/>
</dbReference>